<dbReference type="NCBIfam" id="NF047358">
    <property type="entry name" value="TenpIN"/>
    <property type="match status" value="1"/>
</dbReference>
<dbReference type="InterPro" id="IPR049929">
    <property type="entry name" value="TenpN-like"/>
</dbReference>
<dbReference type="RefSeq" id="WP_104968083.1">
    <property type="nucleotide sequence ID" value="NZ_CP025536.1"/>
</dbReference>
<dbReference type="Proteomes" id="UP000238956">
    <property type="component" value="Chromosome"/>
</dbReference>
<keyword evidence="2" id="KW-1185">Reference proteome</keyword>
<gene>
    <name evidence="1" type="ORF">C0J00_06365</name>
</gene>
<name>A0A2L0D4K4_9STRE</name>
<proteinExistence type="predicted"/>
<dbReference type="OrthoDB" id="9803917at2"/>
<dbReference type="EMBL" id="CP025536">
    <property type="protein sequence ID" value="AUW96758.1"/>
    <property type="molecule type" value="Genomic_DNA"/>
</dbReference>
<sequence length="160" mass="19155">MSDFDFQLYRLSPQFYLDYTRSQFPEILRKYDRPYSCFVFEISAGVFICIPYRSNISHQSAHLFSQSARSQQSRSGLDFSKLVVVQNLDYLEDEPAPLVDQDEYRETVQNIDEIAQKVIDYIQNYINHHSGQNRLHHRDYQRRYGFSTLPYFEHMLSNIF</sequence>
<dbReference type="GeneID" id="98393532"/>
<dbReference type="AlphaFoldDB" id="A0A2L0D4K4"/>
<reference evidence="1 2" key="1">
    <citation type="submission" date="2017-12" db="EMBL/GenBank/DDBJ databases">
        <authorList>
            <person name="Hurst M.R.H."/>
        </authorList>
    </citation>
    <scope>NUCLEOTIDE SEQUENCE [LARGE SCALE GENOMIC DNA]</scope>
    <source>
        <strain evidence="1 2">TH11417</strain>
    </source>
</reference>
<evidence type="ECO:0000313" key="1">
    <source>
        <dbReference type="EMBL" id="AUW96758.1"/>
    </source>
</evidence>
<reference evidence="1 2" key="2">
    <citation type="submission" date="2018-02" db="EMBL/GenBank/DDBJ databases">
        <title>Whole genome sequencing analysis of Streptococcus pluranimalium isolated from cattle infected mastitis in China.</title>
        <authorList>
            <person name="Zhang J.-R."/>
            <person name="Hu G.-Z."/>
        </authorList>
    </citation>
    <scope>NUCLEOTIDE SEQUENCE [LARGE SCALE GENOMIC DNA]</scope>
    <source>
        <strain evidence="1 2">TH11417</strain>
    </source>
</reference>
<dbReference type="CDD" id="cd17493">
    <property type="entry name" value="toxin_TenpN"/>
    <property type="match status" value="1"/>
</dbReference>
<protein>
    <recommendedName>
        <fullName evidence="3">Type III toxin-antitoxin system ToxN/AbiQ family toxin</fullName>
    </recommendedName>
</protein>
<evidence type="ECO:0008006" key="3">
    <source>
        <dbReference type="Google" id="ProtNLM"/>
    </source>
</evidence>
<dbReference type="KEGG" id="splr:C0J00_06365"/>
<evidence type="ECO:0000313" key="2">
    <source>
        <dbReference type="Proteomes" id="UP000238956"/>
    </source>
</evidence>
<accession>A0A2L0D4K4</accession>
<organism evidence="1 2">
    <name type="scientific">Streptococcus pluranimalium</name>
    <dbReference type="NCBI Taxonomy" id="82348"/>
    <lineage>
        <taxon>Bacteria</taxon>
        <taxon>Bacillati</taxon>
        <taxon>Bacillota</taxon>
        <taxon>Bacilli</taxon>
        <taxon>Lactobacillales</taxon>
        <taxon>Streptococcaceae</taxon>
        <taxon>Streptococcus</taxon>
    </lineage>
</organism>